<dbReference type="EMBL" id="CAEY01000779">
    <property type="status" value="NOT_ANNOTATED_CDS"/>
    <property type="molecule type" value="Genomic_DNA"/>
</dbReference>
<dbReference type="PANTHER" id="PTHR23113">
    <property type="entry name" value="GUANINE NUCLEOTIDE EXCHANGE FACTOR"/>
    <property type="match status" value="1"/>
</dbReference>
<feature type="compositionally biased region" description="Low complexity" evidence="4">
    <location>
        <begin position="1272"/>
        <end position="1282"/>
    </location>
</feature>
<dbReference type="SMART" id="SM00147">
    <property type="entry name" value="RasGEF"/>
    <property type="match status" value="1"/>
</dbReference>
<feature type="domain" description="N-terminal Ras-GEF" evidence="6">
    <location>
        <begin position="893"/>
        <end position="1013"/>
    </location>
</feature>
<feature type="compositionally biased region" description="Basic and acidic residues" evidence="4">
    <location>
        <begin position="758"/>
        <end position="768"/>
    </location>
</feature>
<dbReference type="CDD" id="cd00155">
    <property type="entry name" value="RasGEF"/>
    <property type="match status" value="1"/>
</dbReference>
<evidence type="ECO:0000259" key="5">
    <source>
        <dbReference type="PROSITE" id="PS50009"/>
    </source>
</evidence>
<feature type="region of interest" description="Disordered" evidence="4">
    <location>
        <begin position="758"/>
        <end position="779"/>
    </location>
</feature>
<reference evidence="8" key="1">
    <citation type="submission" date="2011-08" db="EMBL/GenBank/DDBJ databases">
        <authorList>
            <person name="Rombauts S."/>
        </authorList>
    </citation>
    <scope>NUCLEOTIDE SEQUENCE</scope>
    <source>
        <strain evidence="8">London</strain>
    </source>
</reference>
<dbReference type="HOGENOM" id="CLU_1818261_0_0_1"/>
<feature type="region of interest" description="Disordered" evidence="4">
    <location>
        <begin position="576"/>
        <end position="602"/>
    </location>
</feature>
<keyword evidence="8" id="KW-1185">Reference proteome</keyword>
<dbReference type="InterPro" id="IPR019804">
    <property type="entry name" value="Ras_G-nucl-exch_fac_CS"/>
</dbReference>
<dbReference type="FunFam" id="1.10.840.10:FF:000009">
    <property type="entry name" value="rap guanine nucleotide exchange factor 1"/>
    <property type="match status" value="1"/>
</dbReference>
<dbReference type="GO" id="GO:0007265">
    <property type="term" value="P:Ras protein signal transduction"/>
    <property type="evidence" value="ECO:0007669"/>
    <property type="project" value="TreeGrafter"/>
</dbReference>
<feature type="region of interest" description="Disordered" evidence="4">
    <location>
        <begin position="367"/>
        <end position="401"/>
    </location>
</feature>
<dbReference type="PROSITE" id="PS50212">
    <property type="entry name" value="RASGEF_NTER"/>
    <property type="match status" value="1"/>
</dbReference>
<feature type="region of interest" description="Disordered" evidence="4">
    <location>
        <begin position="1"/>
        <end position="23"/>
    </location>
</feature>
<dbReference type="InterPro" id="IPR036964">
    <property type="entry name" value="RASGEF_cat_dom_sf"/>
</dbReference>
<dbReference type="PROSITE" id="PS50009">
    <property type="entry name" value="RASGEF_CAT"/>
    <property type="match status" value="1"/>
</dbReference>
<feature type="region of interest" description="Disordered" evidence="4">
    <location>
        <begin position="730"/>
        <end position="749"/>
    </location>
</feature>
<evidence type="ECO:0000256" key="1">
    <source>
        <dbReference type="ARBA" id="ARBA00022658"/>
    </source>
</evidence>
<evidence type="ECO:0000313" key="8">
    <source>
        <dbReference type="Proteomes" id="UP000015104"/>
    </source>
</evidence>
<dbReference type="InterPro" id="IPR008937">
    <property type="entry name" value="Ras-like_GEF"/>
</dbReference>
<dbReference type="Pfam" id="PF00617">
    <property type="entry name" value="RasGEF"/>
    <property type="match status" value="1"/>
</dbReference>
<dbReference type="Gene3D" id="1.20.870.10">
    <property type="entry name" value="Son of sevenless (SoS) protein Chain: S domain 1"/>
    <property type="match status" value="1"/>
</dbReference>
<feature type="compositionally biased region" description="Low complexity" evidence="4">
    <location>
        <begin position="837"/>
        <end position="863"/>
    </location>
</feature>
<evidence type="ECO:0000259" key="6">
    <source>
        <dbReference type="PROSITE" id="PS50212"/>
    </source>
</evidence>
<feature type="domain" description="Ras-GEF" evidence="5">
    <location>
        <begin position="1042"/>
        <end position="1270"/>
    </location>
</feature>
<dbReference type="SMART" id="SM00229">
    <property type="entry name" value="RasGEFN"/>
    <property type="match status" value="1"/>
</dbReference>
<dbReference type="GO" id="GO:0005085">
    <property type="term" value="F:guanyl-nucleotide exchange factor activity"/>
    <property type="evidence" value="ECO:0007669"/>
    <property type="project" value="UniProtKB-KW"/>
</dbReference>
<dbReference type="STRING" id="32264.T1JUM2"/>
<dbReference type="InterPro" id="IPR001895">
    <property type="entry name" value="RASGEF_cat_dom"/>
</dbReference>
<evidence type="ECO:0000256" key="3">
    <source>
        <dbReference type="PROSITE-ProRule" id="PRU00168"/>
    </source>
</evidence>
<feature type="region of interest" description="Disordered" evidence="4">
    <location>
        <begin position="836"/>
        <end position="864"/>
    </location>
</feature>
<dbReference type="PROSITE" id="PS00720">
    <property type="entry name" value="RASGEF"/>
    <property type="match status" value="1"/>
</dbReference>
<dbReference type="CDD" id="cd06224">
    <property type="entry name" value="REM"/>
    <property type="match status" value="1"/>
</dbReference>
<accession>T1JUM2</accession>
<dbReference type="Gene3D" id="1.10.840.10">
    <property type="entry name" value="Ras guanine-nucleotide exchange factors catalytic domain"/>
    <property type="match status" value="1"/>
</dbReference>
<evidence type="ECO:0000256" key="2">
    <source>
        <dbReference type="ARBA" id="ARBA00083313"/>
    </source>
</evidence>
<dbReference type="SUPFAM" id="SSF48366">
    <property type="entry name" value="Ras GEF"/>
    <property type="match status" value="1"/>
</dbReference>
<name>T1JUM2_TETUR</name>
<dbReference type="InterPro" id="IPR000651">
    <property type="entry name" value="Ras-like_Gua-exchang_fac_N"/>
</dbReference>
<dbReference type="Proteomes" id="UP000015104">
    <property type="component" value="Unassembled WGS sequence"/>
</dbReference>
<reference evidence="7" key="2">
    <citation type="submission" date="2015-06" db="UniProtKB">
        <authorList>
            <consortium name="EnsemblMetazoa"/>
        </authorList>
    </citation>
    <scope>IDENTIFICATION</scope>
</reference>
<evidence type="ECO:0000313" key="7">
    <source>
        <dbReference type="EnsemblMetazoa" id="tetur02g01450.1"/>
    </source>
</evidence>
<feature type="region of interest" description="Disordered" evidence="4">
    <location>
        <begin position="1271"/>
        <end position="1292"/>
    </location>
</feature>
<proteinExistence type="predicted"/>
<organism evidence="7 8">
    <name type="scientific">Tetranychus urticae</name>
    <name type="common">Two-spotted spider mite</name>
    <dbReference type="NCBI Taxonomy" id="32264"/>
    <lineage>
        <taxon>Eukaryota</taxon>
        <taxon>Metazoa</taxon>
        <taxon>Ecdysozoa</taxon>
        <taxon>Arthropoda</taxon>
        <taxon>Chelicerata</taxon>
        <taxon>Arachnida</taxon>
        <taxon>Acari</taxon>
        <taxon>Acariformes</taxon>
        <taxon>Trombidiformes</taxon>
        <taxon>Prostigmata</taxon>
        <taxon>Eleutherengona</taxon>
        <taxon>Raphignathae</taxon>
        <taxon>Tetranychoidea</taxon>
        <taxon>Tetranychidae</taxon>
        <taxon>Tetranychus</taxon>
    </lineage>
</organism>
<keyword evidence="1 3" id="KW-0344">Guanine-nucleotide releasing factor</keyword>
<evidence type="ECO:0000256" key="4">
    <source>
        <dbReference type="SAM" id="MobiDB-lite"/>
    </source>
</evidence>
<feature type="compositionally biased region" description="Low complexity" evidence="4">
    <location>
        <begin position="578"/>
        <end position="599"/>
    </location>
</feature>
<dbReference type="GO" id="GO:0005886">
    <property type="term" value="C:plasma membrane"/>
    <property type="evidence" value="ECO:0007669"/>
    <property type="project" value="TreeGrafter"/>
</dbReference>
<dbReference type="PANTHER" id="PTHR23113:SF224">
    <property type="entry name" value="RAP GUANINE NUCLEOTIDE EXCHANGE FACTOR 1"/>
    <property type="match status" value="1"/>
</dbReference>
<dbReference type="InterPro" id="IPR023578">
    <property type="entry name" value="Ras_GEF_dom_sf"/>
</dbReference>
<protein>
    <recommendedName>
        <fullName evidence="2">CRK SH3-binding GNRP</fullName>
    </recommendedName>
</protein>
<dbReference type="Pfam" id="PF00618">
    <property type="entry name" value="RasGEF_N"/>
    <property type="match status" value="1"/>
</dbReference>
<dbReference type="EnsemblMetazoa" id="tetur02g01450.1">
    <property type="protein sequence ID" value="tetur02g01450.1"/>
    <property type="gene ID" value="tetur02g01450"/>
</dbReference>
<sequence length="1292" mass="145746">MGKSTMKNGHFTRKVKTKSKDNQTMAITESNIHNAWTLVKQLTNALRYFQDAVEKEIHNQLPGASSILLDIVVSCYTELGAYLINKDRSAKMLSATDRVYLSLAELMKWSDRVLIEEASNYNRDEVSLIVGNLKESVNTLVQLCVDYYQSRDNLVKSSTSFSLKNDEIYDDGNQNDLTDGNTPVKDILNCTNFNSRKGSNTSNHSEFSLSHHRNSLPDMNPLPLSPLSTSLPSTATTNTITVSTHHPFPKSVPSASIPVTEGISKLTDKLTATHIENLEETLHSQNSKMKNLNSSGYSLLSSKTVGNIKTVPLNNGFYAFDVPGEGNRERIFENSNFINNNHNKLQETGRSQTSSFASSCVSSSLSSAGVSDYPDLDDIPPPLPPKKKQSMTNDLNKSPIKKPTLEYNSTFEALQLDSTRVSSASSSFNCQSTNAMTFETFSSRMLSDRNDLITGVNHDTPDYRNPQVTNNFLPNSGHDTFSSRTTTLTKTFAQKSQQFPMVTQQNCLIHCPDTRGLRSSKDGINNQIDHLNGKILEKSSTIEGESPPEIPVKLRRRYLFPNDSIQCEEIVRPPSQYDNISDIDSTSTHTSLSSTSNNTRNDRPYKFDWSSTSTWQSSNHSISCPLHLSRQADSISSNGQSTGSNCEETENFYEDFIKPPPLPPKQRNIMTYMTMLNNSEKYDGPNDAVLNLYRHSVHAYHLVNSSSKLNSWQQMETTFNSQRCLKKISSTTTGSDDSILSLESSSETSSTNIAYHRMHGDIDPDLDKPPSLPPKAKSQIHLQLQQINQLHQKQQQHQQIILEQSKIKPQKTVQSQFPESQSINQCSIKIDPDIESEMAPSEPAASSPVNLIPSSESGISSQSETIRTTDECQGPLDEIDVSPYLVYKNSDEDGPDIKGGIIDVLTVKATEVSKNDFLFQEAFLTTYRTFINPLELINKLIYRYNKFTNYTDSKQRAAKNSFALLVRVVDDLCVSDCNDLLMQTLLEFIYSLVIKGDLTFARVLRAKVIEKFDNRRNGLTGNQILLPSVNISSRSWSLHNFKSEVVAEQMTLLDAGLFQKVEVAEYLLWAREQKEELIPNLNKFTEHFNKMSYWTRSRIVEIEDPKEREKLVTKFIKIMKHLRKMNNFNSYLALLSALDSAPVRRLEWPKSITESMKDLCSLIDSSSSFRVYRQALAETQPPCIPYIGLILQDLTFVHIGNSDYLPDSAGTNINFAKRWQIFNILDQMRRFKNSHYPFKKNEQVLSFFNDFDNYLSEEAIWQISESIKPRLNNGNSSNNNSSPEKPASNVKK</sequence>